<accession>W1PHE9</accession>
<feature type="region of interest" description="Disordered" evidence="1">
    <location>
        <begin position="62"/>
        <end position="85"/>
    </location>
</feature>
<proteinExistence type="predicted"/>
<dbReference type="Proteomes" id="UP000017836">
    <property type="component" value="Unassembled WGS sequence"/>
</dbReference>
<dbReference type="InterPro" id="IPR003245">
    <property type="entry name" value="Phytocyanin_dom"/>
</dbReference>
<dbReference type="AlphaFoldDB" id="W1PHE9"/>
<evidence type="ECO:0000313" key="3">
    <source>
        <dbReference type="EMBL" id="ERN06540.1"/>
    </source>
</evidence>
<dbReference type="Gramene" id="ERN06540">
    <property type="protein sequence ID" value="ERN06540"/>
    <property type="gene ID" value="AMTR_s00058p00113300"/>
</dbReference>
<name>W1PHE9_AMBTC</name>
<dbReference type="PROSITE" id="PS51485">
    <property type="entry name" value="PHYTOCYANIN"/>
    <property type="match status" value="1"/>
</dbReference>
<dbReference type="InterPro" id="IPR008972">
    <property type="entry name" value="Cupredoxin"/>
</dbReference>
<reference evidence="4" key="1">
    <citation type="journal article" date="2013" name="Science">
        <title>The Amborella genome and the evolution of flowering plants.</title>
        <authorList>
            <consortium name="Amborella Genome Project"/>
        </authorList>
    </citation>
    <scope>NUCLEOTIDE SEQUENCE [LARGE SCALE GENOMIC DNA]</scope>
</reference>
<evidence type="ECO:0000256" key="1">
    <source>
        <dbReference type="SAM" id="MobiDB-lite"/>
    </source>
</evidence>
<keyword evidence="4" id="KW-1185">Reference proteome</keyword>
<sequence length="101" mass="10909">MYSLFRVNESSYNTCSTQDAIANLTTSSGRIVVLLNDTGHYYFICGNGFCFGGMKMSLLVLERESEESPSPSPTPNGSPSSLSKGLSRAFQCVVLEQRGGL</sequence>
<protein>
    <recommendedName>
        <fullName evidence="2">Phytocyanin domain-containing protein</fullName>
    </recommendedName>
</protein>
<dbReference type="SUPFAM" id="SSF49503">
    <property type="entry name" value="Cupredoxins"/>
    <property type="match status" value="1"/>
</dbReference>
<evidence type="ECO:0000259" key="2">
    <source>
        <dbReference type="PROSITE" id="PS51485"/>
    </source>
</evidence>
<dbReference type="HOGENOM" id="CLU_2295490_0_0_1"/>
<dbReference type="OMA" id="ESSYNTC"/>
<organism evidence="3 4">
    <name type="scientific">Amborella trichopoda</name>
    <dbReference type="NCBI Taxonomy" id="13333"/>
    <lineage>
        <taxon>Eukaryota</taxon>
        <taxon>Viridiplantae</taxon>
        <taxon>Streptophyta</taxon>
        <taxon>Embryophyta</taxon>
        <taxon>Tracheophyta</taxon>
        <taxon>Spermatophyta</taxon>
        <taxon>Magnoliopsida</taxon>
        <taxon>Amborellales</taxon>
        <taxon>Amborellaceae</taxon>
        <taxon>Amborella</taxon>
    </lineage>
</organism>
<dbReference type="EMBL" id="KI393888">
    <property type="protein sequence ID" value="ERN06540.1"/>
    <property type="molecule type" value="Genomic_DNA"/>
</dbReference>
<gene>
    <name evidence="3" type="ORF">AMTR_s00058p00113300</name>
</gene>
<dbReference type="Gene3D" id="2.60.40.420">
    <property type="entry name" value="Cupredoxins - blue copper proteins"/>
    <property type="match status" value="1"/>
</dbReference>
<feature type="domain" description="Phytocyanin" evidence="2">
    <location>
        <begin position="1"/>
        <end position="62"/>
    </location>
</feature>
<dbReference type="Pfam" id="PF02298">
    <property type="entry name" value="Cu_bind_like"/>
    <property type="match status" value="1"/>
</dbReference>
<dbReference type="GO" id="GO:0009055">
    <property type="term" value="F:electron transfer activity"/>
    <property type="evidence" value="ECO:0007669"/>
    <property type="project" value="InterPro"/>
</dbReference>
<evidence type="ECO:0000313" key="4">
    <source>
        <dbReference type="Proteomes" id="UP000017836"/>
    </source>
</evidence>